<feature type="chain" id="PRO_5041452609" evidence="1">
    <location>
        <begin position="24"/>
        <end position="383"/>
    </location>
</feature>
<dbReference type="Gene3D" id="3.40.190.180">
    <property type="entry name" value="Cypl, domain I"/>
    <property type="match status" value="1"/>
</dbReference>
<evidence type="ECO:0000313" key="3">
    <source>
        <dbReference type="Proteomes" id="UP001162175"/>
    </source>
</evidence>
<dbReference type="EMBL" id="JAPFAR010000001">
    <property type="protein sequence ID" value="MDI3349267.1"/>
    <property type="molecule type" value="Genomic_DNA"/>
</dbReference>
<dbReference type="AlphaFoldDB" id="A0AA43U1C3"/>
<evidence type="ECO:0000313" key="2">
    <source>
        <dbReference type="EMBL" id="MDI3349267.1"/>
    </source>
</evidence>
<dbReference type="Proteomes" id="UP001162175">
    <property type="component" value="Unassembled WGS sequence"/>
</dbReference>
<dbReference type="RefSeq" id="WP_282459000.1">
    <property type="nucleotide sequence ID" value="NZ_JAPFAR010000001.1"/>
</dbReference>
<evidence type="ECO:0000256" key="1">
    <source>
        <dbReference type="SAM" id="SignalP"/>
    </source>
</evidence>
<sequence>MKHKKISLLLTSGALLLSAPLIAASCNQNDDSNKKTVLKFAVNAPWFGNNNHNFFKEIIKEFEKQTERKTESEVKYISENNDLVSLIKKGTSNIAVLTTPLFVLQSKNIKNNNMVPIIQTMTRTFKFEKNYDDRYSDGSENDKLRKIAKNLQDLFDAKPYAEWTNEEYQWDGNIYKYFYGAEDELVEHYRGLVMIQGTKEEREAIKNAWNSKDWNAFRNFGIITGKQTSGSKYILQEALFKKHFNLEGNKFISFAEDKLHNSDKYTEDKAKNIAKGALKKYHIVFDELASFAYTNNKKGAYYTPEDANVKIEFLTATDPLKYNVIVVDKNAFSRMEINTLKNIIINIWRDRKDDYGPTVGFNGYKIIEDPEAEVISPYNSIFN</sequence>
<protein>
    <submittedName>
        <fullName evidence="2">Alkylphosphonate ABC transporter substrate-binding protein</fullName>
    </submittedName>
</protein>
<dbReference type="InterPro" id="IPR043100">
    <property type="entry name" value="CypI_dom_II"/>
</dbReference>
<name>A0AA43U1C3_MYCAR</name>
<dbReference type="InterPro" id="IPR010592">
    <property type="entry name" value="CypI"/>
</dbReference>
<accession>A0AA43U1C3</accession>
<proteinExistence type="predicted"/>
<feature type="signal peptide" evidence="1">
    <location>
        <begin position="1"/>
        <end position="23"/>
    </location>
</feature>
<comment type="caution">
    <text evidence="2">The sequence shown here is derived from an EMBL/GenBank/DDBJ whole genome shotgun (WGS) entry which is preliminary data.</text>
</comment>
<dbReference type="Gene3D" id="3.40.190.190">
    <property type="entry name" value="CypI, domain 2"/>
    <property type="match status" value="1"/>
</dbReference>
<reference evidence="2" key="1">
    <citation type="submission" date="2022-11" db="EMBL/GenBank/DDBJ databases">
        <title>Draft genome of Mycoplasma arginini isolated from fly.</title>
        <authorList>
            <person name="Severgnini M."/>
            <person name="Gioia G."/>
            <person name="Cremonesi P."/>
            <person name="Moroni P."/>
            <person name="Addis M.F."/>
            <person name="Castiglioni B."/>
        </authorList>
    </citation>
    <scope>NUCLEOTIDE SEQUENCE</scope>
    <source>
        <strain evidence="2">QMP CG1-1632</strain>
    </source>
</reference>
<dbReference type="Pfam" id="PF06646">
    <property type="entry name" value="CypI"/>
    <property type="match status" value="1"/>
</dbReference>
<dbReference type="InterPro" id="IPR043099">
    <property type="entry name" value="CypI_dom_I"/>
</dbReference>
<keyword evidence="1" id="KW-0732">Signal</keyword>
<organism evidence="2 3">
    <name type="scientific">Mycoplasmopsis arginini</name>
    <name type="common">Mycoplasma arginini</name>
    <dbReference type="NCBI Taxonomy" id="2094"/>
    <lineage>
        <taxon>Bacteria</taxon>
        <taxon>Bacillati</taxon>
        <taxon>Mycoplasmatota</taxon>
        <taxon>Mycoplasmoidales</taxon>
        <taxon>Metamycoplasmataceae</taxon>
        <taxon>Mycoplasmopsis</taxon>
    </lineage>
</organism>
<dbReference type="NCBIfam" id="NF045838">
    <property type="entry name" value="MG289_thiam_LP"/>
    <property type="match status" value="1"/>
</dbReference>
<dbReference type="PROSITE" id="PS51257">
    <property type="entry name" value="PROKAR_LIPOPROTEIN"/>
    <property type="match status" value="1"/>
</dbReference>
<gene>
    <name evidence="2" type="ORF">DCBHLPFO_00036</name>
</gene>